<gene>
    <name evidence="1" type="ORF">CTEN210_17877</name>
</gene>
<dbReference type="Proteomes" id="UP001054902">
    <property type="component" value="Unassembled WGS sequence"/>
</dbReference>
<proteinExistence type="predicted"/>
<evidence type="ECO:0008006" key="3">
    <source>
        <dbReference type="Google" id="ProtNLM"/>
    </source>
</evidence>
<dbReference type="EMBL" id="BLLK01000074">
    <property type="protein sequence ID" value="GFH61401.1"/>
    <property type="molecule type" value="Genomic_DNA"/>
</dbReference>
<protein>
    <recommendedName>
        <fullName evidence="3">BAG domain-containing protein</fullName>
    </recommendedName>
</protein>
<evidence type="ECO:0000313" key="1">
    <source>
        <dbReference type="EMBL" id="GFH61401.1"/>
    </source>
</evidence>
<reference evidence="1 2" key="1">
    <citation type="journal article" date="2021" name="Sci. Rep.">
        <title>The genome of the diatom Chaetoceros tenuissimus carries an ancient integrated fragment of an extant virus.</title>
        <authorList>
            <person name="Hongo Y."/>
            <person name="Kimura K."/>
            <person name="Takaki Y."/>
            <person name="Yoshida Y."/>
            <person name="Baba S."/>
            <person name="Kobayashi G."/>
            <person name="Nagasaki K."/>
            <person name="Hano T."/>
            <person name="Tomaru Y."/>
        </authorList>
    </citation>
    <scope>NUCLEOTIDE SEQUENCE [LARGE SCALE GENOMIC DNA]</scope>
    <source>
        <strain evidence="1 2">NIES-3715</strain>
    </source>
</reference>
<name>A0AAD3DDP5_9STRA</name>
<comment type="caution">
    <text evidence="1">The sequence shown here is derived from an EMBL/GenBank/DDBJ whole genome shotgun (WGS) entry which is preliminary data.</text>
</comment>
<keyword evidence="2" id="KW-1185">Reference proteome</keyword>
<organism evidence="1 2">
    <name type="scientific">Chaetoceros tenuissimus</name>
    <dbReference type="NCBI Taxonomy" id="426638"/>
    <lineage>
        <taxon>Eukaryota</taxon>
        <taxon>Sar</taxon>
        <taxon>Stramenopiles</taxon>
        <taxon>Ochrophyta</taxon>
        <taxon>Bacillariophyta</taxon>
        <taxon>Coscinodiscophyceae</taxon>
        <taxon>Chaetocerotophycidae</taxon>
        <taxon>Chaetocerotales</taxon>
        <taxon>Chaetocerotaceae</taxon>
        <taxon>Chaetoceros</taxon>
    </lineage>
</organism>
<dbReference type="SUPFAM" id="SSF63491">
    <property type="entry name" value="BAG domain"/>
    <property type="match status" value="1"/>
</dbReference>
<sequence>MNSSALLRRTATQQHAAHESKIKIALTATTLTAISLLLYKPLSKYGIQGTLRLIWEGDAVPPHIRDQLDKLDTINSKLLKQSKKLKKINTTMEMAKLNSVDEEVDANQDADSISPKRHYILIQIPSLEKDLGMLSYTLDQIAAEIDKLKSHGDTDLRQQKKDMSKRVVEMMNLCDSYLKECGVENS</sequence>
<evidence type="ECO:0000313" key="2">
    <source>
        <dbReference type="Proteomes" id="UP001054902"/>
    </source>
</evidence>
<dbReference type="AlphaFoldDB" id="A0AAD3DDP5"/>
<accession>A0AAD3DDP5</accession>